<feature type="compositionally biased region" description="Basic and acidic residues" evidence="2">
    <location>
        <begin position="44"/>
        <end position="53"/>
    </location>
</feature>
<gene>
    <name evidence="4" type="ORF">QC764_120010</name>
</gene>
<feature type="compositionally biased region" description="Low complexity" evidence="2">
    <location>
        <begin position="1259"/>
        <end position="1284"/>
    </location>
</feature>
<feature type="compositionally biased region" description="Basic and acidic residues" evidence="2">
    <location>
        <begin position="721"/>
        <end position="739"/>
    </location>
</feature>
<organism evidence="4 5">
    <name type="scientific">Podospora pseudoanserina</name>
    <dbReference type="NCBI Taxonomy" id="2609844"/>
    <lineage>
        <taxon>Eukaryota</taxon>
        <taxon>Fungi</taxon>
        <taxon>Dikarya</taxon>
        <taxon>Ascomycota</taxon>
        <taxon>Pezizomycotina</taxon>
        <taxon>Sordariomycetes</taxon>
        <taxon>Sordariomycetidae</taxon>
        <taxon>Sordariales</taxon>
        <taxon>Podosporaceae</taxon>
        <taxon>Podospora</taxon>
    </lineage>
</organism>
<keyword evidence="1" id="KW-0175">Coiled coil</keyword>
<dbReference type="RefSeq" id="XP_062806339.1">
    <property type="nucleotide sequence ID" value="XM_062943261.1"/>
</dbReference>
<evidence type="ECO:0000313" key="4">
    <source>
        <dbReference type="EMBL" id="KAK4682869.1"/>
    </source>
</evidence>
<evidence type="ECO:0000256" key="2">
    <source>
        <dbReference type="SAM" id="MobiDB-lite"/>
    </source>
</evidence>
<comment type="caution">
    <text evidence="4">The sequence shown here is derived from an EMBL/GenBank/DDBJ whole genome shotgun (WGS) entry which is preliminary data.</text>
</comment>
<dbReference type="PANTHER" id="PTHR47357:SF1">
    <property type="entry name" value="SPINDLE POLE BODY COMPONENT 110"/>
    <property type="match status" value="1"/>
</dbReference>
<evidence type="ECO:0000313" key="5">
    <source>
        <dbReference type="Proteomes" id="UP001323617"/>
    </source>
</evidence>
<keyword evidence="3" id="KW-1133">Transmembrane helix</keyword>
<protein>
    <submittedName>
        <fullName evidence="4">Uncharacterized protein</fullName>
    </submittedName>
</protein>
<feature type="region of interest" description="Disordered" evidence="2">
    <location>
        <begin position="699"/>
        <end position="763"/>
    </location>
</feature>
<accession>A0ABR0IRU5</accession>
<feature type="compositionally biased region" description="Basic residues" evidence="2">
    <location>
        <begin position="1158"/>
        <end position="1171"/>
    </location>
</feature>
<keyword evidence="5" id="KW-1185">Reference proteome</keyword>
<keyword evidence="3" id="KW-0812">Transmembrane</keyword>
<evidence type="ECO:0000256" key="3">
    <source>
        <dbReference type="SAM" id="Phobius"/>
    </source>
</evidence>
<proteinExistence type="predicted"/>
<feature type="region of interest" description="Disordered" evidence="2">
    <location>
        <begin position="35"/>
        <end position="79"/>
    </location>
</feature>
<dbReference type="EMBL" id="JAFFHC010000001">
    <property type="protein sequence ID" value="KAK4682869.1"/>
    <property type="molecule type" value="Genomic_DNA"/>
</dbReference>
<feature type="transmembrane region" description="Helical" evidence="3">
    <location>
        <begin position="1393"/>
        <end position="1414"/>
    </location>
</feature>
<name>A0ABR0IRU5_9PEZI</name>
<feature type="region of interest" description="Disordered" evidence="2">
    <location>
        <begin position="606"/>
        <end position="675"/>
    </location>
</feature>
<sequence>MKLLAFALANVTPCLFSRYELFGYQPPAYSTRLQPAKSSATMSGDHHDSEALEARASPEMGTMSTPPRRPARPRRPNARESESIYKIRYSYDPWNLSSWSKAGESRLSELLATATDPPIEGFWKSIKASKVVGKWFDYNDNEPIVTCFRFLELDYDRAMKGWMNTLRSGSVMCKKLTDMRVERDVLREQNSVLTNENYHLKNQNKEAEDLIGNLEDMNHDLEDQVKDLTQQLRVKQVENRRLKQTLSSRKSLQTTPGGTVIEDGRVVHTMSDDIARKERDDYLANITRAEDKAEAAQARVGELEDKIARLRAALEAINPAAELTSTGAIESATVTAAGLQAQKAQYEEWMKELKDENAVLKAENEDVKAASNHLETAMQVLREGNEETLKKEKEKVQAEIRHLRDMLSEQRSEMSGKLQKKEQELKGLWEQYDRVKRRAEELEKKVRWLEVDSDNQINQIRQQVENFGRASRAYIPQLNRLDQLINQTEANLDQHRESAEKAKPILEQAGKLKKNQSPSPETVSGLADLVNSMYDVFNSPAKDKEEQEPGLKEVKETRDAARNMIKELEGLNEMLLGWRSRVRSGLGSPTALRHEGDMIASSIERLQHQYRRKDTAEKVSRRKPKPVTPSKKPREERSPLITGRRVTQRKVPPNLVFVDEPEKNAPETPPSSYPFEHEISSVHAANLAKLEAVIHASEEGNSPSLKGALSSPPGEPQSPGDAKKSPEAPKPSVPKESHAKSPSIASGGSSPSTPRGPEEDFSFDDRFNPDLYKVLEGFITILGHVTMVTDEDNRKPDNSFLKPLLQRYEPEMKTALKKVFEVTGQPPYTLLAPTSQKEHELFYVCRAYKEFQLCVNPGWDAALCLNWLQECKQGIASQIEARKGTIEYERYLTSEFADALEVVIKRHEEGDELRTRYNELETELLGTKLSTEEEFYVDGCVKRHLDSGRSADYFEDLVWEVAPVIKREVKLSGITNELEKWVNDYSEWVDDVFKPDYIEPLKQLIKTLKKKIADRNDMDDKILLEARVRRLKKILRHDPVEDLSLKDTLKSPLEVVTTNILVNQDAVEDQYATRRRRIESLIREKVMHLYSTKTHSKHAEAACFCSLLKYFAPKLYYNALSDGCCGHGQMVTVIEEGTNAETQPVKPDDPSLASNRTSTRRSRRTCQGHHGHGVFSASTTVPTVICHILTSFLWVILFALSAPAEFYSTILLILTTPFDMVGYAFAWVKYLFRYIHWRFFPKNYAENYHPPTFTPPTFNIPFPPTSSTRVPPSRPRTPTSVPSPRSERSSPPRRLSTASYIPSLDSFSNPFRRASASDVDERSESTEFPMCRDGGPPPKPEPQAKTEETPPVDPFAFRKTPAPAPSVADDASFPPPPPRPAPFKLSTHTASPASLIICLSILTTVFSSVLYLALDQERRIWLSNNNWRRAFVNDMLEPFASKNTRAAAWANWGVLAFPVSALARAVNRVFVRWWPRWASVVPWDTERAVVDITWADRTGVSGASEQSPGFLRA</sequence>
<feature type="coiled-coil region" evidence="1">
    <location>
        <begin position="279"/>
        <end position="498"/>
    </location>
</feature>
<feature type="compositionally biased region" description="Low complexity" evidence="2">
    <location>
        <begin position="741"/>
        <end position="755"/>
    </location>
</feature>
<feature type="region of interest" description="Disordered" evidence="2">
    <location>
        <begin position="1138"/>
        <end position="1171"/>
    </location>
</feature>
<dbReference type="Proteomes" id="UP001323617">
    <property type="component" value="Unassembled WGS sequence"/>
</dbReference>
<dbReference type="GeneID" id="87964126"/>
<keyword evidence="3" id="KW-0472">Membrane</keyword>
<reference evidence="4 5" key="1">
    <citation type="journal article" date="2023" name="bioRxiv">
        <title>High-quality genome assemblies of four members of thePodospora anserinaspecies complex.</title>
        <authorList>
            <person name="Ament-Velasquez S.L."/>
            <person name="Vogan A.A."/>
            <person name="Wallerman O."/>
            <person name="Hartmann F."/>
            <person name="Gautier V."/>
            <person name="Silar P."/>
            <person name="Giraud T."/>
            <person name="Johannesson H."/>
        </authorList>
    </citation>
    <scope>NUCLEOTIDE SEQUENCE [LARGE SCALE GENOMIC DNA]</scope>
    <source>
        <strain evidence="4 5">CBS 124.78</strain>
    </source>
</reference>
<feature type="region of interest" description="Disordered" evidence="2">
    <location>
        <begin position="1259"/>
        <end position="1379"/>
    </location>
</feature>
<feature type="coiled-coil region" evidence="1">
    <location>
        <begin position="176"/>
        <end position="245"/>
    </location>
</feature>
<evidence type="ECO:0000256" key="1">
    <source>
        <dbReference type="SAM" id="Coils"/>
    </source>
</evidence>
<dbReference type="PANTHER" id="PTHR47357">
    <property type="entry name" value="COP1-INTERACTIVE PROTEIN 1"/>
    <property type="match status" value="1"/>
</dbReference>